<dbReference type="EMBL" id="MIKG01000010">
    <property type="protein sequence ID" value="RAO69733.1"/>
    <property type="molecule type" value="Genomic_DNA"/>
</dbReference>
<dbReference type="PROSITE" id="PS51194">
    <property type="entry name" value="HELICASE_CTER"/>
    <property type="match status" value="1"/>
</dbReference>
<keyword evidence="1" id="KW-0547">Nucleotide-binding</keyword>
<evidence type="ECO:0000256" key="3">
    <source>
        <dbReference type="ARBA" id="ARBA00022806"/>
    </source>
</evidence>
<reference evidence="6 7" key="1">
    <citation type="journal article" date="2017" name="Biotechnol. Biofuels">
        <title>Differential beta-glucosidase expression as a function of carbon source availability in Talaromyces amestolkiae: a genomic and proteomic approach.</title>
        <authorList>
            <person name="de Eugenio L.I."/>
            <person name="Mendez-Liter J.A."/>
            <person name="Nieto-Dominguez M."/>
            <person name="Alonso L."/>
            <person name="Gil-Munoz J."/>
            <person name="Barriuso J."/>
            <person name="Prieto A."/>
            <person name="Martinez M.J."/>
        </authorList>
    </citation>
    <scope>NUCLEOTIDE SEQUENCE [LARGE SCALE GENOMIC DNA]</scope>
    <source>
        <strain evidence="6 7">CIB</strain>
    </source>
</reference>
<name>A0A364L1P6_TALAM</name>
<evidence type="ECO:0000313" key="7">
    <source>
        <dbReference type="Proteomes" id="UP000249363"/>
    </source>
</evidence>
<keyword evidence="7" id="KW-1185">Reference proteome</keyword>
<dbReference type="PANTHER" id="PTHR45626:SF17">
    <property type="entry name" value="HELICASE-LIKE TRANSCRIPTION FACTOR"/>
    <property type="match status" value="1"/>
</dbReference>
<dbReference type="GO" id="GO:0004386">
    <property type="term" value="F:helicase activity"/>
    <property type="evidence" value="ECO:0007669"/>
    <property type="project" value="UniProtKB-KW"/>
</dbReference>
<dbReference type="Gene3D" id="3.40.50.300">
    <property type="entry name" value="P-loop containing nucleotide triphosphate hydrolases"/>
    <property type="match status" value="1"/>
</dbReference>
<gene>
    <name evidence="6" type="ORF">BHQ10_005745</name>
</gene>
<dbReference type="GO" id="GO:0005634">
    <property type="term" value="C:nucleus"/>
    <property type="evidence" value="ECO:0007669"/>
    <property type="project" value="TreeGrafter"/>
</dbReference>
<evidence type="ECO:0000256" key="2">
    <source>
        <dbReference type="ARBA" id="ARBA00022801"/>
    </source>
</evidence>
<dbReference type="InterPro" id="IPR049730">
    <property type="entry name" value="SNF2/RAD54-like_C"/>
</dbReference>
<dbReference type="STRING" id="1196081.A0A364L1P6"/>
<evidence type="ECO:0000259" key="5">
    <source>
        <dbReference type="PROSITE" id="PS51194"/>
    </source>
</evidence>
<proteinExistence type="predicted"/>
<dbReference type="GO" id="GO:0008094">
    <property type="term" value="F:ATP-dependent activity, acting on DNA"/>
    <property type="evidence" value="ECO:0007669"/>
    <property type="project" value="TreeGrafter"/>
</dbReference>
<evidence type="ECO:0000313" key="6">
    <source>
        <dbReference type="EMBL" id="RAO69733.1"/>
    </source>
</evidence>
<feature type="domain" description="Helicase C-terminal" evidence="5">
    <location>
        <begin position="293"/>
        <end position="446"/>
    </location>
</feature>
<dbReference type="InterPro" id="IPR027417">
    <property type="entry name" value="P-loop_NTPase"/>
</dbReference>
<dbReference type="SMART" id="SM00490">
    <property type="entry name" value="HELICc"/>
    <property type="match status" value="1"/>
</dbReference>
<dbReference type="AlphaFoldDB" id="A0A364L1P6"/>
<dbReference type="InterPro" id="IPR050628">
    <property type="entry name" value="SNF2_RAD54_helicase_TF"/>
</dbReference>
<dbReference type="GO" id="GO:0016787">
    <property type="term" value="F:hydrolase activity"/>
    <property type="evidence" value="ECO:0007669"/>
    <property type="project" value="UniProtKB-KW"/>
</dbReference>
<keyword evidence="2" id="KW-0378">Hydrolase</keyword>
<sequence length="472" mass="53858">MSPEELVRWGMKVFMESAGPLHQFRFRRIILDEGQHIRNPEAQTSIAVRALHGHYKWILTGTPLLNHSAEFWAYFKFLGVPNIGRFSSFVSNFCNGSDVSNQRLVNIVQKIVFRRTHRSRLFSCPIVTLPNLNEKTEFVKPFAIEQALYKMLVASFINQLNSLAGQEEEQSRSFLTMILKLRMLNSHILCVQDRLKMILDDEQNLANLQSAVADSTSNEADINRGIYVRLEELMHATRQAKKAEKSITSAEGMLRNFERALAAAEDYGNDVTDWMAAAGHDMPSSKVLKTRDVIREWFRNAPDTKLVIFTQFRAMTKIFWHMCKTEGWVVTMLTGDMKPDCRTQSLRDFQTKPEIKVLIASLKAGGTDLDITAANKCILVEPWWNDAIQQQAFCRLFRIGQERDVEIVKLVAQNTIDDFMMDLQKLKLKDIEGAIGDARLPSVGIQGHLVDHFGVAERSADGTVRIRLHEEN</sequence>
<dbReference type="Gene3D" id="3.40.50.10810">
    <property type="entry name" value="Tandem AAA-ATPase domain"/>
    <property type="match status" value="1"/>
</dbReference>
<accession>A0A364L1P6</accession>
<evidence type="ECO:0000256" key="1">
    <source>
        <dbReference type="ARBA" id="ARBA00022741"/>
    </source>
</evidence>
<dbReference type="GO" id="GO:0005524">
    <property type="term" value="F:ATP binding"/>
    <property type="evidence" value="ECO:0007669"/>
    <property type="project" value="UniProtKB-KW"/>
</dbReference>
<comment type="caution">
    <text evidence="6">The sequence shown here is derived from an EMBL/GenBank/DDBJ whole genome shotgun (WGS) entry which is preliminary data.</text>
</comment>
<evidence type="ECO:0000256" key="4">
    <source>
        <dbReference type="ARBA" id="ARBA00022840"/>
    </source>
</evidence>
<dbReference type="Pfam" id="PF00271">
    <property type="entry name" value="Helicase_C"/>
    <property type="match status" value="1"/>
</dbReference>
<dbReference type="Pfam" id="PF00176">
    <property type="entry name" value="SNF2-rel_dom"/>
    <property type="match status" value="1"/>
</dbReference>
<dbReference type="OrthoDB" id="1699231at2759"/>
<dbReference type="SUPFAM" id="SSF52540">
    <property type="entry name" value="P-loop containing nucleoside triphosphate hydrolases"/>
    <property type="match status" value="2"/>
</dbReference>
<organism evidence="6 7">
    <name type="scientific">Talaromyces amestolkiae</name>
    <dbReference type="NCBI Taxonomy" id="1196081"/>
    <lineage>
        <taxon>Eukaryota</taxon>
        <taxon>Fungi</taxon>
        <taxon>Dikarya</taxon>
        <taxon>Ascomycota</taxon>
        <taxon>Pezizomycotina</taxon>
        <taxon>Eurotiomycetes</taxon>
        <taxon>Eurotiomycetidae</taxon>
        <taxon>Eurotiales</taxon>
        <taxon>Trichocomaceae</taxon>
        <taxon>Talaromyces</taxon>
        <taxon>Talaromyces sect. Talaromyces</taxon>
    </lineage>
</organism>
<dbReference type="Proteomes" id="UP000249363">
    <property type="component" value="Unassembled WGS sequence"/>
</dbReference>
<protein>
    <recommendedName>
        <fullName evidence="5">Helicase C-terminal domain-containing protein</fullName>
    </recommendedName>
</protein>
<dbReference type="InterPro" id="IPR038718">
    <property type="entry name" value="SNF2-like_sf"/>
</dbReference>
<dbReference type="InterPro" id="IPR000330">
    <property type="entry name" value="SNF2_N"/>
</dbReference>
<dbReference type="GeneID" id="63794961"/>
<dbReference type="PANTHER" id="PTHR45626">
    <property type="entry name" value="TRANSCRIPTION TERMINATION FACTOR 2-RELATED"/>
    <property type="match status" value="1"/>
</dbReference>
<dbReference type="GO" id="GO:0006281">
    <property type="term" value="P:DNA repair"/>
    <property type="evidence" value="ECO:0007669"/>
    <property type="project" value="TreeGrafter"/>
</dbReference>
<keyword evidence="4" id="KW-0067">ATP-binding</keyword>
<dbReference type="RefSeq" id="XP_040734249.1">
    <property type="nucleotide sequence ID" value="XM_040878254.1"/>
</dbReference>
<dbReference type="InterPro" id="IPR001650">
    <property type="entry name" value="Helicase_C-like"/>
</dbReference>
<dbReference type="CDD" id="cd18793">
    <property type="entry name" value="SF2_C_SNF"/>
    <property type="match status" value="1"/>
</dbReference>
<keyword evidence="3" id="KW-0347">Helicase</keyword>